<dbReference type="PANTHER" id="PTHR13292">
    <property type="entry name" value="AUTOPHAGY-RELATED PROTEIN 101"/>
    <property type="match status" value="1"/>
</dbReference>
<comment type="similarity">
    <text evidence="1">Belongs to the ATG101 family.</text>
</comment>
<evidence type="ECO:0000256" key="3">
    <source>
        <dbReference type="ARBA" id="ARBA00023006"/>
    </source>
</evidence>
<dbReference type="EMBL" id="HBEJ01004324">
    <property type="protein sequence ID" value="CAD8363583.1"/>
    <property type="molecule type" value="Transcribed_RNA"/>
</dbReference>
<protein>
    <recommendedName>
        <fullName evidence="2">Autophagy-related protein 101</fullName>
    </recommendedName>
</protein>
<dbReference type="AlphaFoldDB" id="A0A7S0FIE9"/>
<dbReference type="Pfam" id="PF07855">
    <property type="entry name" value="ATG101"/>
    <property type="match status" value="1"/>
</dbReference>
<evidence type="ECO:0000256" key="2">
    <source>
        <dbReference type="ARBA" id="ARBA00018874"/>
    </source>
</evidence>
<organism evidence="4">
    <name type="scientific">Minutocellus polymorphus</name>
    <dbReference type="NCBI Taxonomy" id="265543"/>
    <lineage>
        <taxon>Eukaryota</taxon>
        <taxon>Sar</taxon>
        <taxon>Stramenopiles</taxon>
        <taxon>Ochrophyta</taxon>
        <taxon>Bacillariophyta</taxon>
        <taxon>Mediophyceae</taxon>
        <taxon>Cymatosirophycidae</taxon>
        <taxon>Cymatosirales</taxon>
        <taxon>Cymatosiraceae</taxon>
        <taxon>Minutocellus</taxon>
    </lineage>
</organism>
<name>A0A7S0FIE9_9STRA</name>
<dbReference type="GO" id="GO:0000045">
    <property type="term" value="P:autophagosome assembly"/>
    <property type="evidence" value="ECO:0007669"/>
    <property type="project" value="TreeGrafter"/>
</dbReference>
<dbReference type="GO" id="GO:1990316">
    <property type="term" value="C:Atg1/ULK1 kinase complex"/>
    <property type="evidence" value="ECO:0007669"/>
    <property type="project" value="TreeGrafter"/>
</dbReference>
<keyword evidence="3" id="KW-0072">Autophagy</keyword>
<dbReference type="GO" id="GO:0000407">
    <property type="term" value="C:phagophore assembly site"/>
    <property type="evidence" value="ECO:0007669"/>
    <property type="project" value="TreeGrafter"/>
</dbReference>
<reference evidence="4" key="1">
    <citation type="submission" date="2021-01" db="EMBL/GenBank/DDBJ databases">
        <authorList>
            <person name="Corre E."/>
            <person name="Pelletier E."/>
            <person name="Niang G."/>
            <person name="Scheremetjew M."/>
            <person name="Finn R."/>
            <person name="Kale V."/>
            <person name="Holt S."/>
            <person name="Cochrane G."/>
            <person name="Meng A."/>
            <person name="Brown T."/>
            <person name="Cohen L."/>
        </authorList>
    </citation>
    <scope>NUCLEOTIDE SEQUENCE</scope>
    <source>
        <strain evidence="4">CCMP3303</strain>
    </source>
</reference>
<dbReference type="GO" id="GO:0019901">
    <property type="term" value="F:protein kinase binding"/>
    <property type="evidence" value="ECO:0007669"/>
    <property type="project" value="TreeGrafter"/>
</dbReference>
<evidence type="ECO:0000256" key="1">
    <source>
        <dbReference type="ARBA" id="ARBA00007130"/>
    </source>
</evidence>
<dbReference type="PANTHER" id="PTHR13292:SF0">
    <property type="entry name" value="AUTOPHAGY-RELATED PROTEIN 101"/>
    <property type="match status" value="1"/>
</dbReference>
<evidence type="ECO:0000313" key="4">
    <source>
        <dbReference type="EMBL" id="CAD8363583.1"/>
    </source>
</evidence>
<accession>A0A7S0FIE9</accession>
<proteinExistence type="inferred from homology"/>
<dbReference type="InterPro" id="IPR012445">
    <property type="entry name" value="ATG101"/>
</dbReference>
<sequence length="233" mass="25977">MNCKEHHLPELELATGQVREALQTALHTILFIRSPGPVAPRDVHCEGFDLTYTRIETPDGQRSWSQQAAGGGVGGVGGGVQQQIALESDLDRRVDDAIENFLRSLTQIGPELLSGCLTLSFFERRASKQLFGLMNHEERVVWEQWIIRVVVNNTPRPVGEDSASVIERQRMQDTAERLLKSALLKVFEITGGDIDHVPPVMFEFDISCSKRADDRENFTSRVANMPALINLGN</sequence>
<gene>
    <name evidence="4" type="ORF">MPOL1434_LOCUS2518</name>
</gene>